<name>A0A2W7HX17_9FLAO</name>
<dbReference type="RefSeq" id="WP_111541620.1">
    <property type="nucleotide sequence ID" value="NZ_QKYV01000006.1"/>
</dbReference>
<evidence type="ECO:0000313" key="1">
    <source>
        <dbReference type="EMBL" id="PZW39201.1"/>
    </source>
</evidence>
<sequence length="186" mass="21096">MKNTDTPLTASLLKINTKPSYRLALTNQIIADNSLLEEVIVIAKNNEDKVAAKAARAMELVGVQNIALLLPYVDDIFIISKTNQRDDVIRPMAKIMELLVTHHFNKKKKISLSIQQKEEIISICFDWMITPQKIAPQAHSMLALYKLGTEFDWVHPELKLILEQNYAQGSAGYKARSRKILNLIKV</sequence>
<keyword evidence="2" id="KW-1185">Reference proteome</keyword>
<protein>
    <recommendedName>
        <fullName evidence="3">Adenylosuccinate lyase</fullName>
    </recommendedName>
</protein>
<dbReference type="EMBL" id="QKYV01000006">
    <property type="protein sequence ID" value="PZW39201.1"/>
    <property type="molecule type" value="Genomic_DNA"/>
</dbReference>
<evidence type="ECO:0008006" key="3">
    <source>
        <dbReference type="Google" id="ProtNLM"/>
    </source>
</evidence>
<gene>
    <name evidence="1" type="ORF">LX95_02343</name>
</gene>
<proteinExistence type="predicted"/>
<reference evidence="1 2" key="1">
    <citation type="submission" date="2018-06" db="EMBL/GenBank/DDBJ databases">
        <title>Genomic Encyclopedia of Archaeal and Bacterial Type Strains, Phase II (KMG-II): from individual species to whole genera.</title>
        <authorList>
            <person name="Goeker M."/>
        </authorList>
    </citation>
    <scope>NUCLEOTIDE SEQUENCE [LARGE SCALE GENOMIC DNA]</scope>
    <source>
        <strain evidence="1 2">DSM 15361</strain>
    </source>
</reference>
<evidence type="ECO:0000313" key="2">
    <source>
        <dbReference type="Proteomes" id="UP000249542"/>
    </source>
</evidence>
<accession>A0A2W7HX17</accession>
<dbReference type="AlphaFoldDB" id="A0A2W7HX17"/>
<organism evidence="1 2">
    <name type="scientific">Mesonia algae</name>
    <dbReference type="NCBI Taxonomy" id="213248"/>
    <lineage>
        <taxon>Bacteria</taxon>
        <taxon>Pseudomonadati</taxon>
        <taxon>Bacteroidota</taxon>
        <taxon>Flavobacteriia</taxon>
        <taxon>Flavobacteriales</taxon>
        <taxon>Flavobacteriaceae</taxon>
        <taxon>Mesonia</taxon>
    </lineage>
</organism>
<comment type="caution">
    <text evidence="1">The sequence shown here is derived from an EMBL/GenBank/DDBJ whole genome shotgun (WGS) entry which is preliminary data.</text>
</comment>
<dbReference type="Proteomes" id="UP000249542">
    <property type="component" value="Unassembled WGS sequence"/>
</dbReference>